<evidence type="ECO:0000313" key="8">
    <source>
        <dbReference type="EMBL" id="RMI40452.1"/>
    </source>
</evidence>
<keyword evidence="4 6" id="KW-0472">Membrane</keyword>
<dbReference type="InterPro" id="IPR020846">
    <property type="entry name" value="MFS_dom"/>
</dbReference>
<keyword evidence="9" id="KW-1185">Reference proteome</keyword>
<evidence type="ECO:0000256" key="2">
    <source>
        <dbReference type="ARBA" id="ARBA00022692"/>
    </source>
</evidence>
<evidence type="ECO:0000256" key="5">
    <source>
        <dbReference type="SAM" id="MobiDB-lite"/>
    </source>
</evidence>
<feature type="transmembrane region" description="Helical" evidence="6">
    <location>
        <begin position="184"/>
        <end position="203"/>
    </location>
</feature>
<dbReference type="Pfam" id="PF07690">
    <property type="entry name" value="MFS_1"/>
    <property type="match status" value="1"/>
</dbReference>
<protein>
    <submittedName>
        <fullName evidence="8">MFS transporter</fullName>
    </submittedName>
</protein>
<comment type="subcellular location">
    <subcellularLocation>
        <location evidence="1">Cell membrane</location>
        <topology evidence="1">Multi-pass membrane protein</topology>
    </subcellularLocation>
</comment>
<feature type="compositionally biased region" description="Polar residues" evidence="5">
    <location>
        <begin position="1"/>
        <end position="11"/>
    </location>
</feature>
<feature type="region of interest" description="Disordered" evidence="5">
    <location>
        <begin position="1"/>
        <end position="22"/>
    </location>
</feature>
<evidence type="ECO:0000256" key="4">
    <source>
        <dbReference type="ARBA" id="ARBA00023136"/>
    </source>
</evidence>
<feature type="transmembrane region" description="Helical" evidence="6">
    <location>
        <begin position="67"/>
        <end position="87"/>
    </location>
</feature>
<name>A0A3M2LT91_9ACTN</name>
<feature type="transmembrane region" description="Helical" evidence="6">
    <location>
        <begin position="414"/>
        <end position="437"/>
    </location>
</feature>
<feature type="transmembrane region" description="Helical" evidence="6">
    <location>
        <begin position="321"/>
        <end position="340"/>
    </location>
</feature>
<dbReference type="Proteomes" id="UP000282674">
    <property type="component" value="Unassembled WGS sequence"/>
</dbReference>
<reference evidence="8 9" key="1">
    <citation type="submission" date="2018-10" db="EMBL/GenBank/DDBJ databases">
        <title>Isolation from soil.</title>
        <authorList>
            <person name="Hu J."/>
        </authorList>
    </citation>
    <scope>NUCLEOTIDE SEQUENCE [LARGE SCALE GENOMIC DNA]</scope>
    <source>
        <strain evidence="8 9">NEAU-Ht49</strain>
    </source>
</reference>
<feature type="transmembrane region" description="Helical" evidence="6">
    <location>
        <begin position="128"/>
        <end position="149"/>
    </location>
</feature>
<comment type="caution">
    <text evidence="8">The sequence shown here is derived from an EMBL/GenBank/DDBJ whole genome shotgun (WGS) entry which is preliminary data.</text>
</comment>
<dbReference type="AlphaFoldDB" id="A0A3M2LT91"/>
<dbReference type="GO" id="GO:0022857">
    <property type="term" value="F:transmembrane transporter activity"/>
    <property type="evidence" value="ECO:0007669"/>
    <property type="project" value="InterPro"/>
</dbReference>
<evidence type="ECO:0000256" key="3">
    <source>
        <dbReference type="ARBA" id="ARBA00022989"/>
    </source>
</evidence>
<evidence type="ECO:0000313" key="9">
    <source>
        <dbReference type="Proteomes" id="UP000282674"/>
    </source>
</evidence>
<keyword evidence="3 6" id="KW-1133">Transmembrane helix</keyword>
<feature type="transmembrane region" description="Helical" evidence="6">
    <location>
        <begin position="99"/>
        <end position="116"/>
    </location>
</feature>
<dbReference type="InterPro" id="IPR011701">
    <property type="entry name" value="MFS"/>
</dbReference>
<dbReference type="PROSITE" id="PS50850">
    <property type="entry name" value="MFS"/>
    <property type="match status" value="1"/>
</dbReference>
<organism evidence="8 9">
    <name type="scientific">Actinomadura harenae</name>
    <dbReference type="NCBI Taxonomy" id="2483351"/>
    <lineage>
        <taxon>Bacteria</taxon>
        <taxon>Bacillati</taxon>
        <taxon>Actinomycetota</taxon>
        <taxon>Actinomycetes</taxon>
        <taxon>Streptosporangiales</taxon>
        <taxon>Thermomonosporaceae</taxon>
        <taxon>Actinomadura</taxon>
    </lineage>
</organism>
<feature type="transmembrane region" description="Helical" evidence="6">
    <location>
        <begin position="347"/>
        <end position="369"/>
    </location>
</feature>
<dbReference type="InterPro" id="IPR036259">
    <property type="entry name" value="MFS_trans_sf"/>
</dbReference>
<dbReference type="PANTHER" id="PTHR23501">
    <property type="entry name" value="MAJOR FACILITATOR SUPERFAMILY"/>
    <property type="match status" value="1"/>
</dbReference>
<evidence type="ECO:0000256" key="1">
    <source>
        <dbReference type="ARBA" id="ARBA00004651"/>
    </source>
</evidence>
<accession>A0A3M2LT91</accession>
<feature type="transmembrane region" description="Helical" evidence="6">
    <location>
        <begin position="449"/>
        <end position="468"/>
    </location>
</feature>
<feature type="transmembrane region" description="Helical" evidence="6">
    <location>
        <begin position="255"/>
        <end position="273"/>
    </location>
</feature>
<proteinExistence type="predicted"/>
<dbReference type="PANTHER" id="PTHR23501:SF154">
    <property type="entry name" value="MULTIDRUG-EFFLUX TRANSPORTER RV1634-RELATED"/>
    <property type="match status" value="1"/>
</dbReference>
<feature type="transmembrane region" description="Helical" evidence="6">
    <location>
        <begin position="285"/>
        <end position="301"/>
    </location>
</feature>
<dbReference type="GO" id="GO:0005886">
    <property type="term" value="C:plasma membrane"/>
    <property type="evidence" value="ECO:0007669"/>
    <property type="project" value="UniProtKB-SubCell"/>
</dbReference>
<gene>
    <name evidence="8" type="ORF">EBO15_26540</name>
</gene>
<feature type="transmembrane region" description="Helical" evidence="6">
    <location>
        <begin position="32"/>
        <end position="55"/>
    </location>
</feature>
<dbReference type="OrthoDB" id="9778875at2"/>
<dbReference type="SUPFAM" id="SSF103473">
    <property type="entry name" value="MFS general substrate transporter"/>
    <property type="match status" value="1"/>
</dbReference>
<dbReference type="Gene3D" id="1.20.1250.20">
    <property type="entry name" value="MFS general substrate transporter like domains"/>
    <property type="match status" value="1"/>
</dbReference>
<dbReference type="EMBL" id="RFFG01000054">
    <property type="protein sequence ID" value="RMI40452.1"/>
    <property type="molecule type" value="Genomic_DNA"/>
</dbReference>
<feature type="domain" description="Major facilitator superfamily (MFS) profile" evidence="7">
    <location>
        <begin position="33"/>
        <end position="474"/>
    </location>
</feature>
<sequence>MIVSPSTNTGDPQAPPDRAPAEEGVFGASHRALSAGVLLSVGMVAFESLGVATILPGVAGDLHGLGSYGWGLSALMLANIVGTVLAGRSADRGGPRRPMAAGMLVFAVGCAVAGAAPDWPVFLGGRVLQGLGVGAVMATAYTLIGLAYPERLQARMFALLSSAWTLPSLVGPVVAGTLSDAVSWRAVFVLVPPITLLAAALTLPAMGRPPAPSAPAPDAAGAVSWWRRPLTASVRLTLGTGLLLQGLLLDDPVRLAVVAVAGLVVAVPALRLVTPDGTLGARPGLGAGVAVRALLCGAYFGSEAFLPLGLQELRGMGATEAGLGLSAGAITWVAGSAFQARRDSGRVAATAAGFAVLLGGVVLTGAAVVTSAVPSWIAVLGWAVAGLGMGVAFNASTTAALQPVPAARQGQASAALQLAQTLSTALVAGLGGAAVAAAGHTSALSSRGALLLLFAFTALLALAGTLLSRRLTPR</sequence>
<feature type="transmembrane region" description="Helical" evidence="6">
    <location>
        <begin position="375"/>
        <end position="393"/>
    </location>
</feature>
<evidence type="ECO:0000256" key="6">
    <source>
        <dbReference type="SAM" id="Phobius"/>
    </source>
</evidence>
<evidence type="ECO:0000259" key="7">
    <source>
        <dbReference type="PROSITE" id="PS50850"/>
    </source>
</evidence>
<keyword evidence="2 6" id="KW-0812">Transmembrane</keyword>